<evidence type="ECO:0000256" key="2">
    <source>
        <dbReference type="ARBA" id="ARBA00022525"/>
    </source>
</evidence>
<organism evidence="7 8">
    <name type="scientific">Ridgeia piscesae</name>
    <name type="common">Tubeworm</name>
    <dbReference type="NCBI Taxonomy" id="27915"/>
    <lineage>
        <taxon>Eukaryota</taxon>
        <taxon>Metazoa</taxon>
        <taxon>Spiralia</taxon>
        <taxon>Lophotrochozoa</taxon>
        <taxon>Annelida</taxon>
        <taxon>Polychaeta</taxon>
        <taxon>Sedentaria</taxon>
        <taxon>Canalipalpata</taxon>
        <taxon>Sabellida</taxon>
        <taxon>Siboglinidae</taxon>
        <taxon>Ridgeia</taxon>
    </lineage>
</organism>
<dbReference type="FunFam" id="3.40.50.410:FF:000004">
    <property type="entry name" value="collagen alpha-6(VI) chain"/>
    <property type="match status" value="1"/>
</dbReference>
<feature type="domain" description="VWFA" evidence="6">
    <location>
        <begin position="230"/>
        <end position="404"/>
    </location>
</feature>
<reference evidence="7" key="1">
    <citation type="journal article" date="2023" name="Mol. Biol. Evol.">
        <title>Third-Generation Sequencing Reveals the Adaptive Role of the Epigenome in Three Deep-Sea Polychaetes.</title>
        <authorList>
            <person name="Perez M."/>
            <person name="Aroh O."/>
            <person name="Sun Y."/>
            <person name="Lan Y."/>
            <person name="Juniper S.K."/>
            <person name="Young C.R."/>
            <person name="Angers B."/>
            <person name="Qian P.Y."/>
        </authorList>
    </citation>
    <scope>NUCLEOTIDE SEQUENCE</scope>
    <source>
        <strain evidence="7">R07B-5</strain>
    </source>
</reference>
<dbReference type="PROSITE" id="PS50234">
    <property type="entry name" value="VWFA"/>
    <property type="match status" value="2"/>
</dbReference>
<dbReference type="PANTHER" id="PTHR24020:SF84">
    <property type="entry name" value="VWFA DOMAIN-CONTAINING PROTEIN"/>
    <property type="match status" value="1"/>
</dbReference>
<keyword evidence="5" id="KW-0325">Glycoprotein</keyword>
<proteinExistence type="predicted"/>
<evidence type="ECO:0000313" key="7">
    <source>
        <dbReference type="EMBL" id="KAK2171372.1"/>
    </source>
</evidence>
<evidence type="ECO:0000256" key="5">
    <source>
        <dbReference type="ARBA" id="ARBA00023180"/>
    </source>
</evidence>
<evidence type="ECO:0000259" key="6">
    <source>
        <dbReference type="PROSITE" id="PS50234"/>
    </source>
</evidence>
<dbReference type="InterPro" id="IPR036465">
    <property type="entry name" value="vWFA_dom_sf"/>
</dbReference>
<dbReference type="EMBL" id="JAODUO010001073">
    <property type="protein sequence ID" value="KAK2171372.1"/>
    <property type="molecule type" value="Genomic_DNA"/>
</dbReference>
<evidence type="ECO:0000313" key="8">
    <source>
        <dbReference type="Proteomes" id="UP001209878"/>
    </source>
</evidence>
<comment type="caution">
    <text evidence="7">The sequence shown here is derived from an EMBL/GenBank/DDBJ whole genome shotgun (WGS) entry which is preliminary data.</text>
</comment>
<dbReference type="GO" id="GO:0005576">
    <property type="term" value="C:extracellular region"/>
    <property type="evidence" value="ECO:0007669"/>
    <property type="project" value="UniProtKB-SubCell"/>
</dbReference>
<dbReference type="Pfam" id="PF00092">
    <property type="entry name" value="VWA"/>
    <property type="match status" value="2"/>
</dbReference>
<accession>A0AAD9KHH5</accession>
<dbReference type="SMART" id="SM00327">
    <property type="entry name" value="VWA"/>
    <property type="match status" value="2"/>
</dbReference>
<comment type="subcellular location">
    <subcellularLocation>
        <location evidence="1">Secreted</location>
    </subcellularLocation>
</comment>
<sequence>MLPSNKETSSVVSGCGTKPADIIFLLDSSGSIWEKDFPKQLRFVEGVVDLLDISAEQIRIGVVSFSNWAFVDFQLNAHKSEDDVRRAIRSIAHIRGDTNTASALRYMRTEMFTEKNGARSDIPHIAIVITDGKSNNPQITRMEAAKAQAEGIHMFAIGIGNHTDKSELYSLASQPDDHYVFTVEDYTALLYIEDIVAIKTCKVIDEPHTIFATTTPILPEPVCGDAALVDIVFATSPVAAAKSTRRSMAFFKKVARGLDIADGKVHIGMVPKECDSVDAVDLKEAEQKQNAVLEKLDTILANQQSTASVLRYMREASFAEKNGARQKAKRIGVIIVDDAEGSLADAKRQARVARREGDIELFIIGVGKKIKRKELYALATRPVKQHVFLVRNYKALGGWVAKKVQKAICPPSSH</sequence>
<feature type="domain" description="VWFA" evidence="6">
    <location>
        <begin position="21"/>
        <end position="196"/>
    </location>
</feature>
<keyword evidence="3" id="KW-0732">Signal</keyword>
<dbReference type="PRINTS" id="PR00453">
    <property type="entry name" value="VWFADOMAIN"/>
</dbReference>
<dbReference type="AlphaFoldDB" id="A0AAD9KHH5"/>
<dbReference type="InterPro" id="IPR002035">
    <property type="entry name" value="VWF_A"/>
</dbReference>
<dbReference type="Proteomes" id="UP001209878">
    <property type="component" value="Unassembled WGS sequence"/>
</dbReference>
<dbReference type="InterPro" id="IPR050525">
    <property type="entry name" value="ECM_Assembly_Org"/>
</dbReference>
<protein>
    <recommendedName>
        <fullName evidence="6">VWFA domain-containing protein</fullName>
    </recommendedName>
</protein>
<keyword evidence="4" id="KW-0677">Repeat</keyword>
<keyword evidence="8" id="KW-1185">Reference proteome</keyword>
<dbReference type="Gene3D" id="3.40.50.410">
    <property type="entry name" value="von Willebrand factor, type A domain"/>
    <property type="match status" value="2"/>
</dbReference>
<dbReference type="CDD" id="cd01472">
    <property type="entry name" value="vWA_collagen"/>
    <property type="match status" value="1"/>
</dbReference>
<dbReference type="PANTHER" id="PTHR24020">
    <property type="entry name" value="COLLAGEN ALPHA"/>
    <property type="match status" value="1"/>
</dbReference>
<evidence type="ECO:0000256" key="1">
    <source>
        <dbReference type="ARBA" id="ARBA00004613"/>
    </source>
</evidence>
<evidence type="ECO:0000256" key="3">
    <source>
        <dbReference type="ARBA" id="ARBA00022729"/>
    </source>
</evidence>
<dbReference type="SUPFAM" id="SSF53300">
    <property type="entry name" value="vWA-like"/>
    <property type="match status" value="2"/>
</dbReference>
<name>A0AAD9KHH5_RIDPI</name>
<keyword evidence="2" id="KW-0964">Secreted</keyword>
<evidence type="ECO:0000256" key="4">
    <source>
        <dbReference type="ARBA" id="ARBA00022737"/>
    </source>
</evidence>
<gene>
    <name evidence="7" type="ORF">NP493_1068g01013</name>
</gene>